<proteinExistence type="predicted"/>
<evidence type="ECO:0000313" key="2">
    <source>
        <dbReference type="EMBL" id="NYG04479.1"/>
    </source>
</evidence>
<keyword evidence="1" id="KW-1133">Transmembrane helix</keyword>
<dbReference type="RefSeq" id="WP_179762292.1">
    <property type="nucleotide sequence ID" value="NZ_BAAAJZ010000007.1"/>
</dbReference>
<accession>A0A852W6G4</accession>
<organism evidence="2 3">
    <name type="scientific">Pseudonocardia alni</name>
    <name type="common">Amycolata alni</name>
    <dbReference type="NCBI Taxonomy" id="33907"/>
    <lineage>
        <taxon>Bacteria</taxon>
        <taxon>Bacillati</taxon>
        <taxon>Actinomycetota</taxon>
        <taxon>Actinomycetes</taxon>
        <taxon>Pseudonocardiales</taxon>
        <taxon>Pseudonocardiaceae</taxon>
        <taxon>Pseudonocardia</taxon>
    </lineage>
</organism>
<dbReference type="GeneID" id="98054432"/>
<protein>
    <submittedName>
        <fullName evidence="2">Uncharacterized protein</fullName>
    </submittedName>
</protein>
<evidence type="ECO:0000313" key="3">
    <source>
        <dbReference type="Proteomes" id="UP000549695"/>
    </source>
</evidence>
<keyword evidence="3" id="KW-1185">Reference proteome</keyword>
<dbReference type="EMBL" id="JACCCZ010000001">
    <property type="protein sequence ID" value="NYG04479.1"/>
    <property type="molecule type" value="Genomic_DNA"/>
</dbReference>
<feature type="transmembrane region" description="Helical" evidence="1">
    <location>
        <begin position="12"/>
        <end position="38"/>
    </location>
</feature>
<evidence type="ECO:0000256" key="1">
    <source>
        <dbReference type="SAM" id="Phobius"/>
    </source>
</evidence>
<sequence>MSVSGSVVLRTVAWCAGVLLVGAGVLAAVVVGFGALVAPGEARASREIDPATEFARLAVDDPPAALRSCTPARGTLVDALSGALPVGAVPGADRFTATDGDLTFVSAPITGTLRGAGDRAVWVWGRQGFAAVTDDARALTPGLPGPSLYATGPDAAGAVRSATCVEAAQRTDRSGSAPTQGPVAPR</sequence>
<keyword evidence="1" id="KW-0472">Membrane</keyword>
<name>A0A852W6G4_PSEA5</name>
<reference evidence="2 3" key="1">
    <citation type="submission" date="2020-07" db="EMBL/GenBank/DDBJ databases">
        <title>Sequencing the genomes of 1000 actinobacteria strains.</title>
        <authorList>
            <person name="Klenk H.-P."/>
        </authorList>
    </citation>
    <scope>NUCLEOTIDE SEQUENCE [LARGE SCALE GENOMIC DNA]</scope>
    <source>
        <strain evidence="2 3">DSM 44749</strain>
    </source>
</reference>
<dbReference type="Proteomes" id="UP000549695">
    <property type="component" value="Unassembled WGS sequence"/>
</dbReference>
<keyword evidence="1" id="KW-0812">Transmembrane</keyword>
<dbReference type="AlphaFoldDB" id="A0A852W6G4"/>
<gene>
    <name evidence="2" type="ORF">HDA37_004764</name>
</gene>
<comment type="caution">
    <text evidence="2">The sequence shown here is derived from an EMBL/GenBank/DDBJ whole genome shotgun (WGS) entry which is preliminary data.</text>
</comment>